<evidence type="ECO:0000313" key="3">
    <source>
        <dbReference type="Proteomes" id="UP000518752"/>
    </source>
</evidence>
<protein>
    <recommendedName>
        <fullName evidence="1">Brl1/Brr6 domain-containing protein</fullName>
    </recommendedName>
</protein>
<dbReference type="GO" id="GO:0055088">
    <property type="term" value="P:lipid homeostasis"/>
    <property type="evidence" value="ECO:0007669"/>
    <property type="project" value="InterPro"/>
</dbReference>
<organism evidence="2 3">
    <name type="scientific">Collybiopsis confluens</name>
    <dbReference type="NCBI Taxonomy" id="2823264"/>
    <lineage>
        <taxon>Eukaryota</taxon>
        <taxon>Fungi</taxon>
        <taxon>Dikarya</taxon>
        <taxon>Basidiomycota</taxon>
        <taxon>Agaricomycotina</taxon>
        <taxon>Agaricomycetes</taxon>
        <taxon>Agaricomycetidae</taxon>
        <taxon>Agaricales</taxon>
        <taxon>Marasmiineae</taxon>
        <taxon>Omphalotaceae</taxon>
        <taxon>Collybiopsis</taxon>
    </lineage>
</organism>
<reference evidence="2 3" key="1">
    <citation type="journal article" date="2020" name="ISME J.">
        <title>Uncovering the hidden diversity of litter-decomposition mechanisms in mushroom-forming fungi.</title>
        <authorList>
            <person name="Floudas D."/>
            <person name="Bentzer J."/>
            <person name="Ahren D."/>
            <person name="Johansson T."/>
            <person name="Persson P."/>
            <person name="Tunlid A."/>
        </authorList>
    </citation>
    <scope>NUCLEOTIDE SEQUENCE [LARGE SCALE GENOMIC DNA]</scope>
    <source>
        <strain evidence="2 3">CBS 406.79</strain>
    </source>
</reference>
<dbReference type="AlphaFoldDB" id="A0A8H5G0B8"/>
<comment type="caution">
    <text evidence="2">The sequence shown here is derived from an EMBL/GenBank/DDBJ whole genome shotgun (WGS) entry which is preliminary data.</text>
</comment>
<dbReference type="InterPro" id="IPR018767">
    <property type="entry name" value="Brl1/Brr6_dom"/>
</dbReference>
<accession>A0A8H5G0B8</accession>
<dbReference type="OrthoDB" id="3048815at2759"/>
<proteinExistence type="predicted"/>
<name>A0A8H5G0B8_9AGAR</name>
<sequence>MPWPGKYLEAPEGFTFQNKIRKRKENIEDGLLPGFYPFPAHQVHPAYRDEATQLVRHHQHDSDGKSFWGTMMKSLFISFMGLMAVDFGLVIAARVREIRTERQSCERDWVLNACFAPVPRMEEECAKLKLCVEMSLEALGLSRVVASGSASILNSFFDEVSLKAFFCGLTKEYFIIYELMMRHATLSDELRAVFYNARDIGYVYLEAQFQKDEIKPCLVKKGAIRSVFAAADDFRDDDSVAGVKVMVVPRLDFEDQPSTSTAKRKQRLRPSPRLFDPTACTQQDLVPHEQSQIFSYKSWRFEYGLQIKIFSERVLSPARQVPPSICSIFMDAKAKGADIDMHSMPIHLFWRFEVGDEVIYRPDQSRGVVASPFDPSSLPPSSKSTFIEVEFENEGRHNVLADNLTKSIILGQYVEVLAGVHSGKKGFVIAQSDALLGICVGANGLDFRVHANSVKLSVPDFRNTEVPWLNTPVKLLSGPFGITQGKVKDVGVTSARSLAITVSLYSGEECTVGYHAVRELLTGKLLLDYQPLKRHQQQFNVEAPWKEVQVTVQSGRFAGRFAIVKNARIDSLGSLRLLLWVTSYNISIEIDHSAVREQM</sequence>
<gene>
    <name evidence="2" type="ORF">D9757_014773</name>
</gene>
<dbReference type="EMBL" id="JAACJN010000257">
    <property type="protein sequence ID" value="KAF5355213.1"/>
    <property type="molecule type" value="Genomic_DNA"/>
</dbReference>
<feature type="domain" description="Brl1/Brr6" evidence="1">
    <location>
        <begin position="66"/>
        <end position="178"/>
    </location>
</feature>
<evidence type="ECO:0000259" key="1">
    <source>
        <dbReference type="SMART" id="SM01042"/>
    </source>
</evidence>
<dbReference type="GO" id="GO:0031965">
    <property type="term" value="C:nuclear membrane"/>
    <property type="evidence" value="ECO:0007669"/>
    <property type="project" value="InterPro"/>
</dbReference>
<dbReference type="InterPro" id="IPR040202">
    <property type="entry name" value="Brl1/Brr6"/>
</dbReference>
<dbReference type="Proteomes" id="UP000518752">
    <property type="component" value="Unassembled WGS sequence"/>
</dbReference>
<dbReference type="PANTHER" id="PTHR28136:SF1">
    <property type="entry name" value="NUCLEUS EXPORT PROTEIN BRL1"/>
    <property type="match status" value="1"/>
</dbReference>
<dbReference type="PANTHER" id="PTHR28136">
    <property type="entry name" value="NUCLEUS EXPORT PROTEIN BRR6"/>
    <property type="match status" value="1"/>
</dbReference>
<dbReference type="Pfam" id="PF10104">
    <property type="entry name" value="Brr6_like_C_C"/>
    <property type="match status" value="1"/>
</dbReference>
<keyword evidence="3" id="KW-1185">Reference proteome</keyword>
<dbReference type="GO" id="GO:0006998">
    <property type="term" value="P:nuclear envelope organization"/>
    <property type="evidence" value="ECO:0007669"/>
    <property type="project" value="InterPro"/>
</dbReference>
<dbReference type="SMART" id="SM01042">
    <property type="entry name" value="Brr6_like_C_C"/>
    <property type="match status" value="1"/>
</dbReference>
<evidence type="ECO:0000313" key="2">
    <source>
        <dbReference type="EMBL" id="KAF5355213.1"/>
    </source>
</evidence>